<dbReference type="GO" id="GO:0005886">
    <property type="term" value="C:plasma membrane"/>
    <property type="evidence" value="ECO:0007669"/>
    <property type="project" value="TreeGrafter"/>
</dbReference>
<dbReference type="InterPro" id="IPR037768">
    <property type="entry name" value="C2B_Copine"/>
</dbReference>
<accession>A0A7S1VY80</accession>
<dbReference type="AlphaFoldDB" id="A0A7S1VY80"/>
<feature type="domain" description="C2" evidence="3">
    <location>
        <begin position="25"/>
        <end position="147"/>
    </location>
</feature>
<dbReference type="InterPro" id="IPR000008">
    <property type="entry name" value="C2_dom"/>
</dbReference>
<feature type="domain" description="VWFA" evidence="4">
    <location>
        <begin position="252"/>
        <end position="468"/>
    </location>
</feature>
<dbReference type="InterPro" id="IPR035892">
    <property type="entry name" value="C2_domain_sf"/>
</dbReference>
<dbReference type="SUPFAM" id="SSF49562">
    <property type="entry name" value="C2 domain (Calcium/lipid-binding domain, CaLB)"/>
    <property type="match status" value="1"/>
</dbReference>
<evidence type="ECO:0000313" key="5">
    <source>
        <dbReference type="EMBL" id="CAD9314775.1"/>
    </source>
</evidence>
<dbReference type="InterPro" id="IPR045052">
    <property type="entry name" value="Copine"/>
</dbReference>
<evidence type="ECO:0000259" key="4">
    <source>
        <dbReference type="PROSITE" id="PS50234"/>
    </source>
</evidence>
<dbReference type="EMBL" id="HBGN01001756">
    <property type="protein sequence ID" value="CAD9314775.1"/>
    <property type="molecule type" value="Transcribed_RNA"/>
</dbReference>
<evidence type="ECO:0000259" key="3">
    <source>
        <dbReference type="PROSITE" id="PS50004"/>
    </source>
</evidence>
<organism evidence="5">
    <name type="scientific">Ditylum brightwellii</name>
    <dbReference type="NCBI Taxonomy" id="49249"/>
    <lineage>
        <taxon>Eukaryota</taxon>
        <taxon>Sar</taxon>
        <taxon>Stramenopiles</taxon>
        <taxon>Ochrophyta</taxon>
        <taxon>Bacillariophyta</taxon>
        <taxon>Mediophyceae</taxon>
        <taxon>Lithodesmiophycidae</taxon>
        <taxon>Lithodesmiales</taxon>
        <taxon>Lithodesmiaceae</taxon>
        <taxon>Ditylum</taxon>
    </lineage>
</organism>
<dbReference type="InterPro" id="IPR002035">
    <property type="entry name" value="VWF_A"/>
</dbReference>
<dbReference type="Gene3D" id="2.60.40.150">
    <property type="entry name" value="C2 domain"/>
    <property type="match status" value="1"/>
</dbReference>
<dbReference type="PROSITE" id="PS50234">
    <property type="entry name" value="VWFA"/>
    <property type="match status" value="1"/>
</dbReference>
<keyword evidence="2" id="KW-0677">Repeat</keyword>
<reference evidence="5" key="1">
    <citation type="submission" date="2021-01" db="EMBL/GenBank/DDBJ databases">
        <authorList>
            <person name="Corre E."/>
            <person name="Pelletier E."/>
            <person name="Niang G."/>
            <person name="Scheremetjew M."/>
            <person name="Finn R."/>
            <person name="Kale V."/>
            <person name="Holt S."/>
            <person name="Cochrane G."/>
            <person name="Meng A."/>
            <person name="Brown T."/>
            <person name="Cohen L."/>
        </authorList>
    </citation>
    <scope>NUCLEOTIDE SEQUENCE</scope>
    <source>
        <strain evidence="5">Pop2</strain>
    </source>
</reference>
<evidence type="ECO:0008006" key="6">
    <source>
        <dbReference type="Google" id="ProtNLM"/>
    </source>
</evidence>
<dbReference type="InterPro" id="IPR010734">
    <property type="entry name" value="Copine_C"/>
</dbReference>
<evidence type="ECO:0000256" key="1">
    <source>
        <dbReference type="ARBA" id="ARBA00009048"/>
    </source>
</evidence>
<dbReference type="Pfam" id="PF00168">
    <property type="entry name" value="C2"/>
    <property type="match status" value="1"/>
</dbReference>
<dbReference type="SMART" id="SM00327">
    <property type="entry name" value="VWA"/>
    <property type="match status" value="1"/>
</dbReference>
<dbReference type="SUPFAM" id="SSF53300">
    <property type="entry name" value="vWA-like"/>
    <property type="match status" value="1"/>
</dbReference>
<dbReference type="PANTHER" id="PTHR10857:SF106">
    <property type="entry name" value="C2 DOMAIN-CONTAINING PROTEIN"/>
    <property type="match status" value="1"/>
</dbReference>
<evidence type="ECO:0000256" key="2">
    <source>
        <dbReference type="ARBA" id="ARBA00022737"/>
    </source>
</evidence>
<dbReference type="GO" id="GO:0005544">
    <property type="term" value="F:calcium-dependent phospholipid binding"/>
    <property type="evidence" value="ECO:0007669"/>
    <property type="project" value="InterPro"/>
</dbReference>
<protein>
    <recommendedName>
        <fullName evidence="6">C2 domain-containing protein</fullName>
    </recommendedName>
</protein>
<dbReference type="SMART" id="SM00239">
    <property type="entry name" value="C2"/>
    <property type="match status" value="1"/>
</dbReference>
<gene>
    <name evidence="5" type="ORF">DBRI1063_LOCUS1181</name>
</gene>
<dbReference type="Pfam" id="PF07002">
    <property type="entry name" value="Copine"/>
    <property type="match status" value="1"/>
</dbReference>
<dbReference type="InterPro" id="IPR036465">
    <property type="entry name" value="vWFA_dom_sf"/>
</dbReference>
<dbReference type="PROSITE" id="PS50004">
    <property type="entry name" value="C2"/>
    <property type="match status" value="1"/>
</dbReference>
<dbReference type="GO" id="GO:0071277">
    <property type="term" value="P:cellular response to calcium ion"/>
    <property type="evidence" value="ECO:0007669"/>
    <property type="project" value="TreeGrafter"/>
</dbReference>
<dbReference type="CDD" id="cd04047">
    <property type="entry name" value="C2B_Copine"/>
    <property type="match status" value="1"/>
</dbReference>
<comment type="similarity">
    <text evidence="1">Belongs to the copine family.</text>
</comment>
<dbReference type="Gene3D" id="3.40.50.410">
    <property type="entry name" value="von Willebrand factor, type A domain"/>
    <property type="match status" value="1"/>
</dbReference>
<proteinExistence type="inferred from homology"/>
<name>A0A7S1VY80_9STRA</name>
<sequence length="500" mass="54093">MGSAMFDVDEILGSKGNVKAKRCKGGGVIYCKVLKHEGMGDFNLQLRGIKLKNVEGLFRKSDPFFEVLRSTNNGWDTVFRSPPVMDNLNPTWPEAHMDVAILCGGNTNKNIKIVIYDFEKKGDHEFMGEFETTVGGLIAARSFAQGADVNGVNLASAFNITKKGKESGNVVVLRADISGMEEKQKKQREVPPPVAEPVVAPYAPPASFDPPAAQPYAPTAPPPYATPAAAAYVPAPPKPTFIDYVSGGCEINLGVAIDFSASNGDPRQPGTPHFLKGNEKNDYETAIATVGKVLSAYDTDHQHSVWGFGAKYGGVIRHVFQCGPAPEVNGVDGILEAYRSTFRTGLGMSEPTDIEDVVRAAAAKAVQAQSNAQARGGQSYSILLILTDGKITDVNKAANAIRTVCDSPLSIVIIGIGDADFRGMNYLDDMQADRDIVQFVPFNQYRHDKHALSAATLSEIPDQLVGYFLKHGIHPNPPVQQSMDDIAIDDHDENEEFTFY</sequence>
<dbReference type="PANTHER" id="PTHR10857">
    <property type="entry name" value="COPINE"/>
    <property type="match status" value="1"/>
</dbReference>